<gene>
    <name evidence="1" type="ORF">EVAR_11957_1</name>
</gene>
<dbReference type="Proteomes" id="UP000299102">
    <property type="component" value="Unassembled WGS sequence"/>
</dbReference>
<organism evidence="1 2">
    <name type="scientific">Eumeta variegata</name>
    <name type="common">Bagworm moth</name>
    <name type="synonym">Eumeta japonica</name>
    <dbReference type="NCBI Taxonomy" id="151549"/>
    <lineage>
        <taxon>Eukaryota</taxon>
        <taxon>Metazoa</taxon>
        <taxon>Ecdysozoa</taxon>
        <taxon>Arthropoda</taxon>
        <taxon>Hexapoda</taxon>
        <taxon>Insecta</taxon>
        <taxon>Pterygota</taxon>
        <taxon>Neoptera</taxon>
        <taxon>Endopterygota</taxon>
        <taxon>Lepidoptera</taxon>
        <taxon>Glossata</taxon>
        <taxon>Ditrysia</taxon>
        <taxon>Tineoidea</taxon>
        <taxon>Psychidae</taxon>
        <taxon>Oiketicinae</taxon>
        <taxon>Eumeta</taxon>
    </lineage>
</organism>
<proteinExistence type="predicted"/>
<comment type="caution">
    <text evidence="1">The sequence shown here is derived from an EMBL/GenBank/DDBJ whole genome shotgun (WGS) entry which is preliminary data.</text>
</comment>
<evidence type="ECO:0000313" key="1">
    <source>
        <dbReference type="EMBL" id="GBP21358.1"/>
    </source>
</evidence>
<reference evidence="1 2" key="1">
    <citation type="journal article" date="2019" name="Commun. Biol.">
        <title>The bagworm genome reveals a unique fibroin gene that provides high tensile strength.</title>
        <authorList>
            <person name="Kono N."/>
            <person name="Nakamura H."/>
            <person name="Ohtoshi R."/>
            <person name="Tomita M."/>
            <person name="Numata K."/>
            <person name="Arakawa K."/>
        </authorList>
    </citation>
    <scope>NUCLEOTIDE SEQUENCE [LARGE SCALE GENOMIC DNA]</scope>
</reference>
<dbReference type="AlphaFoldDB" id="A0A4C1U521"/>
<evidence type="ECO:0000313" key="2">
    <source>
        <dbReference type="Proteomes" id="UP000299102"/>
    </source>
</evidence>
<protein>
    <submittedName>
        <fullName evidence="1">Uncharacterized protein</fullName>
    </submittedName>
</protein>
<name>A0A4C1U521_EUMVA</name>
<keyword evidence="2" id="KW-1185">Reference proteome</keyword>
<accession>A0A4C1U521</accession>
<dbReference type="EMBL" id="BGZK01000128">
    <property type="protein sequence ID" value="GBP21358.1"/>
    <property type="molecule type" value="Genomic_DNA"/>
</dbReference>
<sequence length="121" mass="13521">MSVQRIEIETLHTISDIKGLAQLGLFVVDRVSDVGRGPAWVVVRRPRIRQDPYRAAERIILSTDVPIGLRVVCNVMRCGSLSARRRCGASLVFINKIMRNHATGRVRRKCAISGATRVSRL</sequence>